<dbReference type="Gene3D" id="3.90.1640.20">
    <property type="entry name" value="TON_0340"/>
    <property type="match status" value="1"/>
</dbReference>
<dbReference type="Pfam" id="PF14336">
    <property type="entry name" value="GLUCM-like_C"/>
    <property type="match status" value="1"/>
</dbReference>
<dbReference type="GO" id="GO:0006536">
    <property type="term" value="P:glutamate metabolic process"/>
    <property type="evidence" value="ECO:0007669"/>
    <property type="project" value="TreeGrafter"/>
</dbReference>
<protein>
    <recommendedName>
        <fullName evidence="1">D-glutamate cyclase-like C-terminal domain-containing protein</fullName>
    </recommendedName>
</protein>
<sequence length="270" mass="28752">MIAHLVNTDVGSRGIGRLYLDYRIRNFHFLEDAAETFLNSLERTLILTGFPIPPSMTPETDGPPGALAVAKAVEKLGGRVEVLSYPEVMGALGSFGVTFAGYVDISSYSLVVAIETPGRAVDGRYYSMSGMEITREAFDRLVIEAREYGIPTIAVGDGGNEAGMGNVRDLIELYIPLGEKIASVVEVDHLITAGVSNWGAYGLVAQASILAGTNLLADWDEEKVVKALTSAGLIDGVRKKPSESVDGIGLEVHKEVVELLKVLVNDALGG</sequence>
<accession>A0A142CTJ3</accession>
<dbReference type="InterPro" id="IPR025504">
    <property type="entry name" value="GLUCM_C"/>
</dbReference>
<organism evidence="2 3">
    <name type="scientific">Thermococcus peptonophilus</name>
    <dbReference type="NCBI Taxonomy" id="53952"/>
    <lineage>
        <taxon>Archaea</taxon>
        <taxon>Methanobacteriati</taxon>
        <taxon>Methanobacteriota</taxon>
        <taxon>Thermococci</taxon>
        <taxon>Thermococcales</taxon>
        <taxon>Thermococcaceae</taxon>
        <taxon>Thermococcus</taxon>
    </lineage>
</organism>
<dbReference type="GO" id="GO:0047820">
    <property type="term" value="F:D-glutamate cyclase activity"/>
    <property type="evidence" value="ECO:0007669"/>
    <property type="project" value="TreeGrafter"/>
</dbReference>
<dbReference type="KEGG" id="tpep:A0127_02370"/>
<dbReference type="Proteomes" id="UP000073604">
    <property type="component" value="Chromosome"/>
</dbReference>
<dbReference type="PANTHER" id="PTHR32022">
    <property type="entry name" value="D-GLUTAMATE CYCLASE, MITOCHONDRIAL"/>
    <property type="match status" value="1"/>
</dbReference>
<evidence type="ECO:0000313" key="3">
    <source>
        <dbReference type="Proteomes" id="UP000073604"/>
    </source>
</evidence>
<dbReference type="OrthoDB" id="86109at2157"/>
<evidence type="ECO:0000259" key="1">
    <source>
        <dbReference type="Pfam" id="PF14336"/>
    </source>
</evidence>
<keyword evidence="3" id="KW-1185">Reference proteome</keyword>
<dbReference type="GeneID" id="27139354"/>
<name>A0A142CTJ3_9EURY</name>
<dbReference type="EMBL" id="CP014750">
    <property type="protein sequence ID" value="AMQ18095.1"/>
    <property type="molecule type" value="Genomic_DNA"/>
</dbReference>
<reference evidence="3" key="1">
    <citation type="submission" date="2016-03" db="EMBL/GenBank/DDBJ databases">
        <authorList>
            <person name="Oger P.M."/>
        </authorList>
    </citation>
    <scope>NUCLEOTIDE SEQUENCE [LARGE SCALE GENOMIC DNA]</scope>
    <source>
        <strain evidence="3">OG-1</strain>
    </source>
</reference>
<dbReference type="STRING" id="53952.A0127_02370"/>
<proteinExistence type="predicted"/>
<dbReference type="AlphaFoldDB" id="A0A142CTJ3"/>
<evidence type="ECO:0000313" key="2">
    <source>
        <dbReference type="EMBL" id="AMQ18095.1"/>
    </source>
</evidence>
<gene>
    <name evidence="2" type="ORF">A0127_02370</name>
</gene>
<dbReference type="RefSeq" id="WP_062387496.1">
    <property type="nucleotide sequence ID" value="NZ_CP014750.1"/>
</dbReference>
<feature type="domain" description="D-glutamate cyclase-like C-terminal" evidence="1">
    <location>
        <begin position="3"/>
        <end position="260"/>
    </location>
</feature>
<dbReference type="PANTHER" id="PTHR32022:SF10">
    <property type="entry name" value="D-GLUTAMATE CYCLASE, MITOCHONDRIAL"/>
    <property type="match status" value="1"/>
</dbReference>